<gene>
    <name evidence="2" type="ORF">C5L23_001473</name>
</gene>
<keyword evidence="1" id="KW-1133">Transmembrane helix</keyword>
<accession>A0A4R5N779</accession>
<dbReference type="Proteomes" id="UP000295681">
    <property type="component" value="Unassembled WGS sequence"/>
</dbReference>
<keyword evidence="3" id="KW-1185">Reference proteome</keyword>
<keyword evidence="1" id="KW-0812">Transmembrane</keyword>
<dbReference type="STRING" id="907931.GCA_000165675_00085"/>
<evidence type="ECO:0000313" key="3">
    <source>
        <dbReference type="Proteomes" id="UP000295681"/>
    </source>
</evidence>
<proteinExistence type="predicted"/>
<keyword evidence="1" id="KW-0472">Membrane</keyword>
<evidence type="ECO:0000256" key="1">
    <source>
        <dbReference type="SAM" id="Phobius"/>
    </source>
</evidence>
<organism evidence="2 3">
    <name type="scientific">Leuconostoc fallax</name>
    <dbReference type="NCBI Taxonomy" id="1251"/>
    <lineage>
        <taxon>Bacteria</taxon>
        <taxon>Bacillati</taxon>
        <taxon>Bacillota</taxon>
        <taxon>Bacilli</taxon>
        <taxon>Lactobacillales</taxon>
        <taxon>Lactobacillaceae</taxon>
        <taxon>Leuconostoc</taxon>
    </lineage>
</organism>
<dbReference type="EMBL" id="PUFI01000015">
    <property type="protein sequence ID" value="TDG67674.1"/>
    <property type="molecule type" value="Genomic_DNA"/>
</dbReference>
<comment type="caution">
    <text evidence="2">The sequence shown here is derived from an EMBL/GenBank/DDBJ whole genome shotgun (WGS) entry which is preliminary data.</text>
</comment>
<reference evidence="2 3" key="1">
    <citation type="journal article" date="2019" name="Appl. Microbiol. Biotechnol.">
        <title>Uncovering carbohydrate metabolism through a genotype-phenotype association study of 56 lactic acid bacteria genomes.</title>
        <authorList>
            <person name="Buron-Moles G."/>
            <person name="Chailyan A."/>
            <person name="Dolejs I."/>
            <person name="Forster J."/>
            <person name="Miks M.H."/>
        </authorList>
    </citation>
    <scope>NUCLEOTIDE SEQUENCE [LARGE SCALE GENOMIC DNA]</scope>
    <source>
        <strain evidence="2 3">ATCC 700006</strain>
    </source>
</reference>
<sequence>MKLTKKHVLILLDIVAVLYLTFALVLPLFNIGHSSNSPLIALATIYLAISAISSK</sequence>
<name>A0A4R5N779_9LACO</name>
<protein>
    <submittedName>
        <fullName evidence="2">Uncharacterized protein</fullName>
    </submittedName>
</protein>
<dbReference type="AlphaFoldDB" id="A0A4R5N779"/>
<dbReference type="RefSeq" id="WP_010008549.1">
    <property type="nucleotide sequence ID" value="NZ_JAGYGP010000001.1"/>
</dbReference>
<evidence type="ECO:0000313" key="2">
    <source>
        <dbReference type="EMBL" id="TDG67674.1"/>
    </source>
</evidence>
<feature type="transmembrane region" description="Helical" evidence="1">
    <location>
        <begin position="7"/>
        <end position="29"/>
    </location>
</feature>